<organism evidence="7 8">
    <name type="scientific">Actinoplanes campanulatus</name>
    <dbReference type="NCBI Taxonomy" id="113559"/>
    <lineage>
        <taxon>Bacteria</taxon>
        <taxon>Bacillati</taxon>
        <taxon>Actinomycetota</taxon>
        <taxon>Actinomycetes</taxon>
        <taxon>Micromonosporales</taxon>
        <taxon>Micromonosporaceae</taxon>
        <taxon>Actinoplanes</taxon>
    </lineage>
</organism>
<dbReference type="InterPro" id="IPR003838">
    <property type="entry name" value="ABC3_permease_C"/>
</dbReference>
<sequence>MRLQPAEQFASQDYDTDAKLTDSLAMMLGGCGCGCGCGCGRAVANSMAMAGYGRRIGFTVLRSAGGTRWQLLGVAIGETGLLMMIGSVWGLVATLPPLAGAASASARNQLPGRAQVLPSAVSVIACEGLVGTPQNGGCRVGSARLYWPGASGPSGRRRPTR</sequence>
<evidence type="ECO:0000256" key="5">
    <source>
        <dbReference type="ARBA" id="ARBA00023136"/>
    </source>
</evidence>
<reference evidence="7 8" key="1">
    <citation type="submission" date="2020-08" db="EMBL/GenBank/DDBJ databases">
        <title>Genomic Encyclopedia of Type Strains, Phase III (KMG-III): the genomes of soil and plant-associated and newly described type strains.</title>
        <authorList>
            <person name="Whitman W."/>
        </authorList>
    </citation>
    <scope>NUCLEOTIDE SEQUENCE [LARGE SCALE GENOMIC DNA]</scope>
    <source>
        <strain evidence="7 8">CECT 3287</strain>
    </source>
</reference>
<evidence type="ECO:0000313" key="8">
    <source>
        <dbReference type="Proteomes" id="UP000590749"/>
    </source>
</evidence>
<keyword evidence="2" id="KW-1003">Cell membrane</keyword>
<accession>A0A7W5FK80</accession>
<dbReference type="AlphaFoldDB" id="A0A7W5FK80"/>
<feature type="domain" description="ABC3 transporter permease C-terminal" evidence="6">
    <location>
        <begin position="43"/>
        <end position="94"/>
    </location>
</feature>
<evidence type="ECO:0000256" key="4">
    <source>
        <dbReference type="ARBA" id="ARBA00022989"/>
    </source>
</evidence>
<name>A0A7W5FK80_9ACTN</name>
<evidence type="ECO:0000256" key="2">
    <source>
        <dbReference type="ARBA" id="ARBA00022475"/>
    </source>
</evidence>
<comment type="caution">
    <text evidence="7">The sequence shown here is derived from an EMBL/GenBank/DDBJ whole genome shotgun (WGS) entry which is preliminary data.</text>
</comment>
<protein>
    <recommendedName>
        <fullName evidence="6">ABC3 transporter permease C-terminal domain-containing protein</fullName>
    </recommendedName>
</protein>
<evidence type="ECO:0000256" key="3">
    <source>
        <dbReference type="ARBA" id="ARBA00022692"/>
    </source>
</evidence>
<evidence type="ECO:0000256" key="1">
    <source>
        <dbReference type="ARBA" id="ARBA00004651"/>
    </source>
</evidence>
<dbReference type="EMBL" id="JACHXF010000037">
    <property type="protein sequence ID" value="MBB3101411.1"/>
    <property type="molecule type" value="Genomic_DNA"/>
</dbReference>
<evidence type="ECO:0000259" key="6">
    <source>
        <dbReference type="Pfam" id="PF02687"/>
    </source>
</evidence>
<keyword evidence="8" id="KW-1185">Reference proteome</keyword>
<keyword evidence="4" id="KW-1133">Transmembrane helix</keyword>
<dbReference type="Proteomes" id="UP000590749">
    <property type="component" value="Unassembled WGS sequence"/>
</dbReference>
<keyword evidence="3" id="KW-0812">Transmembrane</keyword>
<proteinExistence type="predicted"/>
<dbReference type="Pfam" id="PF02687">
    <property type="entry name" value="FtsX"/>
    <property type="match status" value="1"/>
</dbReference>
<dbReference type="PROSITE" id="PS51257">
    <property type="entry name" value="PROKAR_LIPOPROTEIN"/>
    <property type="match status" value="1"/>
</dbReference>
<evidence type="ECO:0000313" key="7">
    <source>
        <dbReference type="EMBL" id="MBB3101411.1"/>
    </source>
</evidence>
<comment type="subcellular location">
    <subcellularLocation>
        <location evidence="1">Cell membrane</location>
        <topology evidence="1">Multi-pass membrane protein</topology>
    </subcellularLocation>
</comment>
<keyword evidence="5" id="KW-0472">Membrane</keyword>
<dbReference type="RefSeq" id="WP_183227823.1">
    <property type="nucleotide sequence ID" value="NZ_BMPW01000038.1"/>
</dbReference>
<gene>
    <name evidence="7" type="ORF">FHR83_009140</name>
</gene>